<dbReference type="Proteomes" id="UP000051861">
    <property type="component" value="Unassembled WGS sequence"/>
</dbReference>
<sequence length="292" mass="32788">ELFAPDIMSTEMPELNAVFFPGGREVIYSVSVGPMKWAMLMIREENGRWTKPEVAPFSGLYGGVDPFVTTDGKRIYFCSNRPRSGGEEPEADYDIWFVDRTERGWSEPVNMGPPINSDTHEFYPSLAQDGTFYFQSRREGGLGESDIWKTELVDGNYVEAEPLTEPVNSSGFEGDAFIAPDESYIIISTFRAENNLGGPDLYISFRDPGGSWRAMINMGESVNSNSGENCQILSPCGRYFFFTSRRAKEPGADILLSYEAIRKMWAGALNGFGNIYWVDARIIDQLKEESQN</sequence>
<feature type="non-terminal residue" evidence="1">
    <location>
        <position position="1"/>
    </location>
</feature>
<proteinExistence type="predicted"/>
<reference evidence="1 2" key="1">
    <citation type="journal article" date="2015" name="Microbiome">
        <title>Genomic resolution of linkages in carbon, nitrogen, and sulfur cycling among widespread estuary sediment bacteria.</title>
        <authorList>
            <person name="Baker B.J."/>
            <person name="Lazar C.S."/>
            <person name="Teske A.P."/>
            <person name="Dick G.J."/>
        </authorList>
    </citation>
    <scope>NUCLEOTIDE SEQUENCE [LARGE SCALE GENOMIC DNA]</scope>
    <source>
        <strain evidence="1">DG_54_3</strain>
    </source>
</reference>
<comment type="caution">
    <text evidence="1">The sequence shown here is derived from an EMBL/GenBank/DDBJ whole genome shotgun (WGS) entry which is preliminary data.</text>
</comment>
<dbReference type="AlphaFoldDB" id="A0A0S7Y5W1"/>
<protein>
    <submittedName>
        <fullName evidence="1">Uncharacterized protein</fullName>
    </submittedName>
</protein>
<evidence type="ECO:0000313" key="1">
    <source>
        <dbReference type="EMBL" id="KPJ70020.1"/>
    </source>
</evidence>
<name>A0A0S7Y5W1_UNCSA</name>
<dbReference type="SUPFAM" id="SSF82171">
    <property type="entry name" value="DPP6 N-terminal domain-like"/>
    <property type="match status" value="1"/>
</dbReference>
<organism evidence="1 2">
    <name type="scientific">candidate division WOR-1 bacterium DG_54_3</name>
    <dbReference type="NCBI Taxonomy" id="1703775"/>
    <lineage>
        <taxon>Bacteria</taxon>
        <taxon>Bacillati</taxon>
        <taxon>Saganbacteria</taxon>
    </lineage>
</organism>
<dbReference type="EMBL" id="LIZX01000009">
    <property type="protein sequence ID" value="KPJ70020.1"/>
    <property type="molecule type" value="Genomic_DNA"/>
</dbReference>
<dbReference type="Pfam" id="PF07676">
    <property type="entry name" value="PD40"/>
    <property type="match status" value="3"/>
</dbReference>
<gene>
    <name evidence="1" type="ORF">AMJ44_00855</name>
</gene>
<dbReference type="InterPro" id="IPR011659">
    <property type="entry name" value="WD40"/>
</dbReference>
<evidence type="ECO:0000313" key="2">
    <source>
        <dbReference type="Proteomes" id="UP000051861"/>
    </source>
</evidence>
<dbReference type="Gene3D" id="2.120.10.30">
    <property type="entry name" value="TolB, C-terminal domain"/>
    <property type="match status" value="1"/>
</dbReference>
<dbReference type="InterPro" id="IPR011042">
    <property type="entry name" value="6-blade_b-propeller_TolB-like"/>
</dbReference>
<accession>A0A0S7Y5W1</accession>